<dbReference type="Gene3D" id="3.20.20.80">
    <property type="entry name" value="Glycosidases"/>
    <property type="match status" value="1"/>
</dbReference>
<evidence type="ECO:0000256" key="10">
    <source>
        <dbReference type="ARBA" id="ARBA00022912"/>
    </source>
</evidence>
<dbReference type="InterPro" id="IPR026071">
    <property type="entry name" value="Glyco_Hydrolase_99"/>
</dbReference>
<dbReference type="Pfam" id="PF00149">
    <property type="entry name" value="Metallophos"/>
    <property type="match status" value="1"/>
</dbReference>
<sequence>MLIALTVTFLSSPVRGCRPGKIVQMTEAEVRGLCIKSREIFLSQPILLELEAPLKICGDIHGQYTDLLRLFEYGGFPPEANYLFLGDYVDRGKQSLETICLLLAYKIKYPENFFLLRGNHECASINRIYGFYDECKRRFNIKLWKTFTDCFNCLPIAAIIDEKIFCCHGGLSPDLQSMEQIRRIMRPTDVPDTGLLCDLLWSDPDKDVQGWGENDRGVSFTFGADVVSKFLNRHDLDLICRAHQVTMTGMKVVEDGYEFFAKRQLVTLFSAPNYCGEFDNAGGMMSVDESLMCSFQILKPSEKKAKYQYGGVNSGRPVTPPRTTQAPKKRALCIGPEYNHKISGRRKHGTPRNLSILCFHCIWNHHIIIVFRHQKVGGLVGKNPSCLLYAPRKLQWLWFFHCQIMARFRRKSCITLFALVLLVLIVTVVLKSLTPEDSPFSSPVGAELFLDRKNDNQIQKENDNKADQTKINDSAQSEKLEASLRKFPPPNYYLHAFYYSWFGNPQFDGKYIHWDHPQLPHWDAKVAQGYPQGRHVPPDDIGSNFYPSLGAYSSRDPSIIESHMQQLRTAAIGVIAVSWYPPNMKDDNGGPTDDFVPLLLEVAHKYHIKVAFHIEPYKERDEANMFTNVKYIIEKYGEHPAFFKYRTNNGKLLPLFYVYDSYLMNSEQWAKLLKHTESNSIRDTPYDATFIALLVEEKHKRDILTSGFDGIYTYFATNGFSYGSTQRNWDSIKSFCEDNGLIFIPSVGPGYIDTSIRPWNFQNTRNRINGKYYETALSAALKARPDFISITSFNEWHEGTQIEMAIPKTSQTVYLDYLPNKPAIYLEITRKWAAIFGGERQKWQD</sequence>
<evidence type="ECO:0000256" key="14">
    <source>
        <dbReference type="ARBA" id="ARBA00023136"/>
    </source>
</evidence>
<comment type="similarity">
    <text evidence="3">Belongs to the PPP phosphatase family. PP-1 subfamily.</text>
</comment>
<keyword evidence="22" id="KW-0732">Signal</keyword>
<evidence type="ECO:0000313" key="24">
    <source>
        <dbReference type="EMBL" id="KAA8577921.1"/>
    </source>
</evidence>
<keyword evidence="11" id="KW-0735">Signal-anchor</keyword>
<dbReference type="CDD" id="cd11574">
    <property type="entry name" value="GH99"/>
    <property type="match status" value="1"/>
</dbReference>
<dbReference type="Pfam" id="PF16317">
    <property type="entry name" value="Glyco_hydro_99"/>
    <property type="match status" value="1"/>
</dbReference>
<keyword evidence="14" id="KW-0472">Membrane</keyword>
<keyword evidence="8" id="KW-0479">Metal-binding</keyword>
<dbReference type="GO" id="GO:0005977">
    <property type="term" value="P:glycogen metabolic process"/>
    <property type="evidence" value="ECO:0007669"/>
    <property type="project" value="UniProtKB-KW"/>
</dbReference>
<dbReference type="GO" id="GO:0000139">
    <property type="term" value="C:Golgi membrane"/>
    <property type="evidence" value="ECO:0007669"/>
    <property type="project" value="UniProtKB-SubCell"/>
</dbReference>
<keyword evidence="9 21" id="KW-0378">Hydrolase</keyword>
<dbReference type="AlphaFoldDB" id="A0A5J5CBT1"/>
<evidence type="ECO:0000256" key="19">
    <source>
        <dbReference type="ARBA" id="ARBA00048336"/>
    </source>
</evidence>
<evidence type="ECO:0000256" key="11">
    <source>
        <dbReference type="ARBA" id="ARBA00022968"/>
    </source>
</evidence>
<dbReference type="FunFam" id="3.20.20.80:FF:000019">
    <property type="entry name" value="glycoprotein endo-alpha-1,2-mannosidase"/>
    <property type="match status" value="1"/>
</dbReference>
<dbReference type="SUPFAM" id="SSF56300">
    <property type="entry name" value="Metallo-dependent phosphatases"/>
    <property type="match status" value="1"/>
</dbReference>
<comment type="subcellular location">
    <subcellularLocation>
        <location evidence="2">Golgi apparatus membrane</location>
        <topology evidence="2">Single-pass type II membrane protein</topology>
    </subcellularLocation>
</comment>
<dbReference type="PROSITE" id="PS00125">
    <property type="entry name" value="SER_THR_PHOSPHATASE"/>
    <property type="match status" value="1"/>
</dbReference>
<proteinExistence type="inferred from homology"/>
<evidence type="ECO:0000256" key="18">
    <source>
        <dbReference type="ARBA" id="ARBA00047761"/>
    </source>
</evidence>
<evidence type="ECO:0000256" key="3">
    <source>
        <dbReference type="ARBA" id="ARBA00005333"/>
    </source>
</evidence>
<dbReference type="EMBL" id="VOFY01000020">
    <property type="protein sequence ID" value="KAA8582046.1"/>
    <property type="molecule type" value="Genomic_DNA"/>
</dbReference>
<dbReference type="Pfam" id="PF16891">
    <property type="entry name" value="STPPase_N"/>
    <property type="match status" value="1"/>
</dbReference>
<feature type="signal peptide" evidence="22">
    <location>
        <begin position="1"/>
        <end position="16"/>
    </location>
</feature>
<evidence type="ECO:0000256" key="8">
    <source>
        <dbReference type="ARBA" id="ARBA00022723"/>
    </source>
</evidence>
<evidence type="ECO:0000256" key="7">
    <source>
        <dbReference type="ARBA" id="ARBA00022692"/>
    </source>
</evidence>
<keyword evidence="10" id="KW-0904">Protein phosphatase</keyword>
<dbReference type="PRINTS" id="PR00114">
    <property type="entry name" value="STPHPHTASE"/>
</dbReference>
<evidence type="ECO:0000256" key="21">
    <source>
        <dbReference type="RuleBase" id="RU004273"/>
    </source>
</evidence>
<comment type="catalytic activity">
    <reaction evidence="19 21">
        <text>O-phospho-L-threonyl-[protein] + H2O = L-threonyl-[protein] + phosphate</text>
        <dbReference type="Rhea" id="RHEA:47004"/>
        <dbReference type="Rhea" id="RHEA-COMP:11060"/>
        <dbReference type="Rhea" id="RHEA-COMP:11605"/>
        <dbReference type="ChEBI" id="CHEBI:15377"/>
        <dbReference type="ChEBI" id="CHEBI:30013"/>
        <dbReference type="ChEBI" id="CHEBI:43474"/>
        <dbReference type="ChEBI" id="CHEBI:61977"/>
        <dbReference type="EC" id="3.1.3.16"/>
    </reaction>
</comment>
<keyword evidence="5" id="KW-0321">Glycogen metabolism</keyword>
<comment type="similarity">
    <text evidence="4">Belongs to the glycosyl hydrolase 99 family.</text>
</comment>
<dbReference type="GO" id="GO:0051301">
    <property type="term" value="P:cell division"/>
    <property type="evidence" value="ECO:0007669"/>
    <property type="project" value="UniProtKB-KW"/>
</dbReference>
<keyword evidence="7" id="KW-0812">Transmembrane</keyword>
<comment type="caution">
    <text evidence="24">The sequence shown here is derived from an EMBL/GenBank/DDBJ whole genome shotgun (WGS) entry which is preliminary data.</text>
</comment>
<dbReference type="InterPro" id="IPR031675">
    <property type="entry name" value="STPPase_N"/>
</dbReference>
<evidence type="ECO:0000256" key="15">
    <source>
        <dbReference type="ARBA" id="ARBA00023211"/>
    </source>
</evidence>
<evidence type="ECO:0000256" key="20">
    <source>
        <dbReference type="ARBA" id="ARBA00049330"/>
    </source>
</evidence>
<dbReference type="GO" id="GO:0004722">
    <property type="term" value="F:protein serine/threonine phosphatase activity"/>
    <property type="evidence" value="ECO:0007669"/>
    <property type="project" value="UniProtKB-EC"/>
</dbReference>
<evidence type="ECO:0000256" key="16">
    <source>
        <dbReference type="ARBA" id="ARBA00023277"/>
    </source>
</evidence>
<dbReference type="InterPro" id="IPR006186">
    <property type="entry name" value="Ser/Thr-sp_prot-phosphatase"/>
</dbReference>
<comment type="catalytic activity">
    <reaction evidence="20">
        <text>N-{alpha-Glc-(1-&gt;3)-alpha-Man-(1-&gt;2)-alpha-Man-(1-&gt;2)-alpha-Man-(1-&gt;3)-[alpha-Man-(1-&gt;2)-alpha-Man-(1-&gt;3)-[alpha-Man-(1-&gt;2)-alpha-Man-(1-&gt;6)]-alpha-Man-(1-&gt;6)]-beta-Man-(1-&gt;4)-beta-GlcNAc-(1-&gt;4)-beta-GlcNAc}-L-asparaginyl-[protein] + H2O = alpha-D-glucosyl-(1-&gt;3)-D-mannopyranose + N(4)-{alpha-D-Man-(1-&gt;2)-alpha-D-Man-(1-&gt;3)-[alpha-D-Man-(1-&gt;2)-alpha-D-Man-(1-&gt;3)-[alpha-D-Man-(1-&gt;2)-alpha-D-Man-(1-&gt;6)]-alpha-D-Man-(1-&gt;6)]-beta-D-Man-(1-&gt;4)-beta-D-GlaNAc-(1-&gt;4)-beta-D-GlcNAc}-L-asparaginyl-[protein] (N-glucan mannose isomer 8A1,2,3B1,2)</text>
        <dbReference type="Rhea" id="RHEA:54824"/>
        <dbReference type="Rhea" id="RHEA-COMP:14010"/>
        <dbReference type="Rhea" id="RHEA-COMP:14011"/>
        <dbReference type="ChEBI" id="CHEBI:15377"/>
        <dbReference type="ChEBI" id="CHEBI:52996"/>
        <dbReference type="ChEBI" id="CHEBI:59080"/>
        <dbReference type="ChEBI" id="CHEBI:60627"/>
        <dbReference type="EC" id="3.2.1.130"/>
    </reaction>
</comment>
<evidence type="ECO:0000256" key="12">
    <source>
        <dbReference type="ARBA" id="ARBA00022989"/>
    </source>
</evidence>
<gene>
    <name evidence="25" type="ORF">FQN60_008786</name>
    <name evidence="24" type="ORF">FQN60_018772</name>
</gene>
<dbReference type="Gene3D" id="3.60.21.10">
    <property type="match status" value="1"/>
</dbReference>
<dbReference type="PANTHER" id="PTHR13572">
    <property type="entry name" value="ENDO-ALPHA-1,2-MANNOSIDASE"/>
    <property type="match status" value="1"/>
</dbReference>
<keyword evidence="13" id="KW-0333">Golgi apparatus</keyword>
<reference evidence="24 26" key="1">
    <citation type="submission" date="2019-08" db="EMBL/GenBank/DDBJ databases">
        <title>A chromosome-level genome assembly, high-density linkage maps, and genome scans reveal the genomic architecture of hybrid incompatibilities underlying speciation via character displacement in darters (Percidae: Etheostominae).</title>
        <authorList>
            <person name="Moran R.L."/>
            <person name="Catchen J.M."/>
            <person name="Fuller R.C."/>
        </authorList>
    </citation>
    <scope>NUCLEOTIDE SEQUENCE [LARGE SCALE GENOMIC DNA]</scope>
    <source>
        <strain evidence="24">EspeVRDwgs_2016</strain>
        <tissue evidence="24">Muscle</tissue>
    </source>
</reference>
<dbReference type="InterPro" id="IPR029052">
    <property type="entry name" value="Metallo-depent_PP-like"/>
</dbReference>
<evidence type="ECO:0000256" key="13">
    <source>
        <dbReference type="ARBA" id="ARBA00023034"/>
    </source>
</evidence>
<accession>A0A5J5CBT1</accession>
<evidence type="ECO:0000256" key="17">
    <source>
        <dbReference type="ARBA" id="ARBA00023306"/>
    </source>
</evidence>
<dbReference type="InterPro" id="IPR004843">
    <property type="entry name" value="Calcineurin-like_PHP"/>
</dbReference>
<keyword evidence="26" id="KW-1185">Reference proteome</keyword>
<protein>
    <recommendedName>
        <fullName evidence="21">Serine/threonine-protein phosphatase</fullName>
        <ecNumber evidence="21">3.1.3.16</ecNumber>
    </recommendedName>
</protein>
<dbReference type="Proteomes" id="UP000327493">
    <property type="component" value="Chromosome 20"/>
</dbReference>
<comment type="cofactor">
    <cofactor evidence="1">
        <name>Mn(2+)</name>
        <dbReference type="ChEBI" id="CHEBI:29035"/>
    </cofactor>
</comment>
<evidence type="ECO:0000313" key="26">
    <source>
        <dbReference type="Proteomes" id="UP000327493"/>
    </source>
</evidence>
<keyword evidence="15" id="KW-0464">Manganese</keyword>
<keyword evidence="6" id="KW-0132">Cell division</keyword>
<evidence type="ECO:0000256" key="2">
    <source>
        <dbReference type="ARBA" id="ARBA00004323"/>
    </source>
</evidence>
<dbReference type="CDD" id="cd07414">
    <property type="entry name" value="MPP_PP1_PPKL"/>
    <property type="match status" value="1"/>
</dbReference>
<dbReference type="GO" id="GO:0004569">
    <property type="term" value="F:glycoprotein endo-alpha-1,2-mannosidase activity"/>
    <property type="evidence" value="ECO:0007669"/>
    <property type="project" value="UniProtKB-EC"/>
</dbReference>
<keyword evidence="17" id="KW-0131">Cell cycle</keyword>
<evidence type="ECO:0000256" key="9">
    <source>
        <dbReference type="ARBA" id="ARBA00022801"/>
    </source>
</evidence>
<keyword evidence="12" id="KW-1133">Transmembrane helix</keyword>
<keyword evidence="16" id="KW-0119">Carbohydrate metabolism</keyword>
<dbReference type="FunFam" id="3.60.21.10:FF:000007">
    <property type="entry name" value="Serine/threonine-protein phosphatase"/>
    <property type="match status" value="1"/>
</dbReference>
<evidence type="ECO:0000313" key="25">
    <source>
        <dbReference type="EMBL" id="KAA8582046.1"/>
    </source>
</evidence>
<name>A0A5J5CBT1_9PERO</name>
<evidence type="ECO:0000256" key="5">
    <source>
        <dbReference type="ARBA" id="ARBA00022600"/>
    </source>
</evidence>
<evidence type="ECO:0000259" key="23">
    <source>
        <dbReference type="PROSITE" id="PS00125"/>
    </source>
</evidence>
<feature type="chain" id="PRO_5033855848" description="Serine/threonine-protein phosphatase" evidence="22">
    <location>
        <begin position="17"/>
        <end position="845"/>
    </location>
</feature>
<dbReference type="SMART" id="SM00156">
    <property type="entry name" value="PP2Ac"/>
    <property type="match status" value="1"/>
</dbReference>
<evidence type="ECO:0000256" key="4">
    <source>
        <dbReference type="ARBA" id="ARBA00009559"/>
    </source>
</evidence>
<comment type="catalytic activity">
    <reaction evidence="18">
        <text>O-phospho-L-seryl-[protein] + H2O = L-seryl-[protein] + phosphate</text>
        <dbReference type="Rhea" id="RHEA:20629"/>
        <dbReference type="Rhea" id="RHEA-COMP:9863"/>
        <dbReference type="Rhea" id="RHEA-COMP:11604"/>
        <dbReference type="ChEBI" id="CHEBI:15377"/>
        <dbReference type="ChEBI" id="CHEBI:29999"/>
        <dbReference type="ChEBI" id="CHEBI:43474"/>
        <dbReference type="ChEBI" id="CHEBI:83421"/>
        <dbReference type="EC" id="3.1.3.16"/>
    </reaction>
</comment>
<dbReference type="PANTHER" id="PTHR13572:SF1">
    <property type="entry name" value="GLYCOPROTEIN ENDO-ALPHA-1,2-MANNOSIDASE"/>
    <property type="match status" value="1"/>
</dbReference>
<organism evidence="24 26">
    <name type="scientific">Etheostoma spectabile</name>
    <name type="common">orangethroat darter</name>
    <dbReference type="NCBI Taxonomy" id="54343"/>
    <lineage>
        <taxon>Eukaryota</taxon>
        <taxon>Metazoa</taxon>
        <taxon>Chordata</taxon>
        <taxon>Craniata</taxon>
        <taxon>Vertebrata</taxon>
        <taxon>Euteleostomi</taxon>
        <taxon>Actinopterygii</taxon>
        <taxon>Neopterygii</taxon>
        <taxon>Teleostei</taxon>
        <taxon>Neoteleostei</taxon>
        <taxon>Acanthomorphata</taxon>
        <taxon>Eupercaria</taxon>
        <taxon>Perciformes</taxon>
        <taxon>Percoidei</taxon>
        <taxon>Percidae</taxon>
        <taxon>Etheostomatinae</taxon>
        <taxon>Etheostoma</taxon>
    </lineage>
</organism>
<feature type="domain" description="Serine/threonine specific protein phosphatases" evidence="23">
    <location>
        <begin position="116"/>
        <end position="121"/>
    </location>
</feature>
<evidence type="ECO:0000256" key="1">
    <source>
        <dbReference type="ARBA" id="ARBA00001936"/>
    </source>
</evidence>
<evidence type="ECO:0000256" key="22">
    <source>
        <dbReference type="SAM" id="SignalP"/>
    </source>
</evidence>
<evidence type="ECO:0000256" key="6">
    <source>
        <dbReference type="ARBA" id="ARBA00022618"/>
    </source>
</evidence>
<dbReference type="EC" id="3.1.3.16" evidence="21"/>
<dbReference type="GO" id="GO:0046872">
    <property type="term" value="F:metal ion binding"/>
    <property type="evidence" value="ECO:0007669"/>
    <property type="project" value="UniProtKB-KW"/>
</dbReference>
<dbReference type="EMBL" id="VOFY01001728">
    <property type="protein sequence ID" value="KAA8577921.1"/>
    <property type="molecule type" value="Genomic_DNA"/>
</dbReference>